<accession>A0A9W4XND6</accession>
<feature type="transmembrane region" description="Helical" evidence="6">
    <location>
        <begin position="85"/>
        <end position="110"/>
    </location>
</feature>
<reference evidence="8" key="1">
    <citation type="submission" date="2023-01" db="EMBL/GenBank/DDBJ databases">
        <authorList>
            <person name="Van Ghelder C."/>
            <person name="Rancurel C."/>
        </authorList>
    </citation>
    <scope>NUCLEOTIDE SEQUENCE</scope>
    <source>
        <strain evidence="8">CNCM I-4278</strain>
    </source>
</reference>
<feature type="transmembrane region" description="Helical" evidence="6">
    <location>
        <begin position="6"/>
        <end position="29"/>
    </location>
</feature>
<dbReference type="PANTHER" id="PTHR33048:SF92">
    <property type="entry name" value="INTEGRAL MEMBRANE PROTEIN"/>
    <property type="match status" value="1"/>
</dbReference>
<feature type="transmembrane region" description="Helical" evidence="6">
    <location>
        <begin position="122"/>
        <end position="144"/>
    </location>
</feature>
<keyword evidence="3 6" id="KW-1133">Transmembrane helix</keyword>
<feature type="domain" description="Rhodopsin" evidence="7">
    <location>
        <begin position="23"/>
        <end position="259"/>
    </location>
</feature>
<dbReference type="EMBL" id="CAOQHR010000005">
    <property type="protein sequence ID" value="CAI6334835.1"/>
    <property type="molecule type" value="Genomic_DNA"/>
</dbReference>
<dbReference type="PANTHER" id="PTHR33048">
    <property type="entry name" value="PTH11-LIKE INTEGRAL MEMBRANE PROTEIN (AFU_ORTHOLOGUE AFUA_5G11245)"/>
    <property type="match status" value="1"/>
</dbReference>
<sequence length="328" mass="36770">MKPLTSIIVQIALLVLALIVTLLRCWIRLWNERRALTIPDYLLWGGWICTMGWVICSAIALHIQIDNPLIGDDLLSDSIAYLKTVFISCYFFDFALYFPKASLISFYWWLIPHGFRRLRIAVYVGTAFVACAFVATILTDTLIAPDISDNWSIENQLNSTWNSWNVLIIDWVLNFSTDLLLFCLPFFIINCLKLRRRQKYGLVGVFSLGIITMAISLARFIVYAATNYYVDDASGNAWCTAELCTAVIVVSLPTLKSLILRSSDPKSSADRSTEGYLRTDGSRTAGNKIGVKSGLDKGHKLDDELELMYMAKTPSGRPSTATTKGSML</sequence>
<dbReference type="Pfam" id="PF20684">
    <property type="entry name" value="Fung_rhodopsin"/>
    <property type="match status" value="1"/>
</dbReference>
<evidence type="ECO:0000256" key="2">
    <source>
        <dbReference type="ARBA" id="ARBA00022692"/>
    </source>
</evidence>
<dbReference type="GO" id="GO:0016020">
    <property type="term" value="C:membrane"/>
    <property type="evidence" value="ECO:0007669"/>
    <property type="project" value="UniProtKB-SubCell"/>
</dbReference>
<proteinExistence type="inferred from homology"/>
<dbReference type="InterPro" id="IPR052337">
    <property type="entry name" value="SAT4-like"/>
</dbReference>
<evidence type="ECO:0000256" key="6">
    <source>
        <dbReference type="SAM" id="Phobius"/>
    </source>
</evidence>
<keyword evidence="2 6" id="KW-0812">Transmembrane</keyword>
<name>A0A9W4XND6_9PLEO</name>
<dbReference type="Proteomes" id="UP001152607">
    <property type="component" value="Unassembled WGS sequence"/>
</dbReference>
<feature type="transmembrane region" description="Helical" evidence="6">
    <location>
        <begin position="235"/>
        <end position="255"/>
    </location>
</feature>
<comment type="subcellular location">
    <subcellularLocation>
        <location evidence="1">Membrane</location>
        <topology evidence="1">Multi-pass membrane protein</topology>
    </subcellularLocation>
</comment>
<evidence type="ECO:0000256" key="5">
    <source>
        <dbReference type="ARBA" id="ARBA00038359"/>
    </source>
</evidence>
<organism evidence="8 9">
    <name type="scientific">Periconia digitata</name>
    <dbReference type="NCBI Taxonomy" id="1303443"/>
    <lineage>
        <taxon>Eukaryota</taxon>
        <taxon>Fungi</taxon>
        <taxon>Dikarya</taxon>
        <taxon>Ascomycota</taxon>
        <taxon>Pezizomycotina</taxon>
        <taxon>Dothideomycetes</taxon>
        <taxon>Pleosporomycetidae</taxon>
        <taxon>Pleosporales</taxon>
        <taxon>Massarineae</taxon>
        <taxon>Periconiaceae</taxon>
        <taxon>Periconia</taxon>
    </lineage>
</organism>
<feature type="transmembrane region" description="Helical" evidence="6">
    <location>
        <begin position="200"/>
        <end position="223"/>
    </location>
</feature>
<comment type="similarity">
    <text evidence="5">Belongs to the SAT4 family.</text>
</comment>
<evidence type="ECO:0000256" key="1">
    <source>
        <dbReference type="ARBA" id="ARBA00004141"/>
    </source>
</evidence>
<evidence type="ECO:0000256" key="3">
    <source>
        <dbReference type="ARBA" id="ARBA00022989"/>
    </source>
</evidence>
<keyword evidence="4 6" id="KW-0472">Membrane</keyword>
<dbReference type="AlphaFoldDB" id="A0A9W4XND6"/>
<dbReference type="InterPro" id="IPR049326">
    <property type="entry name" value="Rhodopsin_dom_fungi"/>
</dbReference>
<evidence type="ECO:0000256" key="4">
    <source>
        <dbReference type="ARBA" id="ARBA00023136"/>
    </source>
</evidence>
<dbReference type="OrthoDB" id="444631at2759"/>
<evidence type="ECO:0000259" key="7">
    <source>
        <dbReference type="Pfam" id="PF20684"/>
    </source>
</evidence>
<feature type="transmembrane region" description="Helical" evidence="6">
    <location>
        <begin position="41"/>
        <end position="65"/>
    </location>
</feature>
<evidence type="ECO:0000313" key="8">
    <source>
        <dbReference type="EMBL" id="CAI6334835.1"/>
    </source>
</evidence>
<protein>
    <recommendedName>
        <fullName evidence="7">Rhodopsin domain-containing protein</fullName>
    </recommendedName>
</protein>
<evidence type="ECO:0000313" key="9">
    <source>
        <dbReference type="Proteomes" id="UP001152607"/>
    </source>
</evidence>
<feature type="transmembrane region" description="Helical" evidence="6">
    <location>
        <begin position="164"/>
        <end position="188"/>
    </location>
</feature>
<keyword evidence="9" id="KW-1185">Reference proteome</keyword>
<gene>
    <name evidence="8" type="ORF">PDIGIT_LOCUS7904</name>
</gene>
<comment type="caution">
    <text evidence="8">The sequence shown here is derived from an EMBL/GenBank/DDBJ whole genome shotgun (WGS) entry which is preliminary data.</text>
</comment>